<proteinExistence type="predicted"/>
<organism evidence="1 2">
    <name type="scientific">Lepraria finkii</name>
    <dbReference type="NCBI Taxonomy" id="1340010"/>
    <lineage>
        <taxon>Eukaryota</taxon>
        <taxon>Fungi</taxon>
        <taxon>Dikarya</taxon>
        <taxon>Ascomycota</taxon>
        <taxon>Pezizomycotina</taxon>
        <taxon>Lecanoromycetes</taxon>
        <taxon>OSLEUM clade</taxon>
        <taxon>Lecanoromycetidae</taxon>
        <taxon>Lecanorales</taxon>
        <taxon>Lecanorineae</taxon>
        <taxon>Stereocaulaceae</taxon>
        <taxon>Lepraria</taxon>
    </lineage>
</organism>
<reference evidence="1 2" key="1">
    <citation type="submission" date="2024-09" db="EMBL/GenBank/DDBJ databases">
        <title>Rethinking Asexuality: The Enigmatic Case of Functional Sexual Genes in Lepraria (Stereocaulaceae).</title>
        <authorList>
            <person name="Doellman M."/>
            <person name="Sun Y."/>
            <person name="Barcenas-Pena A."/>
            <person name="Lumbsch H.T."/>
            <person name="Grewe F."/>
        </authorList>
    </citation>
    <scope>NUCLEOTIDE SEQUENCE [LARGE SCALE GENOMIC DNA]</scope>
    <source>
        <strain evidence="1 2">Grewe 0041</strain>
    </source>
</reference>
<gene>
    <name evidence="1" type="ORF">ABVK25_011279</name>
</gene>
<comment type="caution">
    <text evidence="1">The sequence shown here is derived from an EMBL/GenBank/DDBJ whole genome shotgun (WGS) entry which is preliminary data.</text>
</comment>
<evidence type="ECO:0008006" key="3">
    <source>
        <dbReference type="Google" id="ProtNLM"/>
    </source>
</evidence>
<evidence type="ECO:0000313" key="1">
    <source>
        <dbReference type="EMBL" id="KAL2047870.1"/>
    </source>
</evidence>
<dbReference type="Proteomes" id="UP001590951">
    <property type="component" value="Unassembled WGS sequence"/>
</dbReference>
<sequence>MAALFNCSSDCSVAETGKVEPLLLRLPLELRQHIYTIIFGPRRLVDLRHVQLELDPWSRSMIYRPKSEKLHKSDNLENDEDVDSESEEKLSESDIKDAYRFSEDFMYEWRTGILEVSRAMSNEALDVLYGQNIFVVDIHGGGYRKFLKFSIANLRRVHYLRIVARPMGVSYGMPLVFDPQLWLPLLEGLLQFCIVAQQPLAARGYYDAPTLEEDLYKWTTWLDPILKYFSTNLPKTTAVGLDDDGRAETTAMMDKHFNPGYQKVRTITADFYFERGQYSRESGYWDSDGRDGCNFADGGIGDDWSE</sequence>
<evidence type="ECO:0000313" key="2">
    <source>
        <dbReference type="Proteomes" id="UP001590951"/>
    </source>
</evidence>
<keyword evidence="2" id="KW-1185">Reference proteome</keyword>
<name>A0ABR4AQ84_9LECA</name>
<dbReference type="EMBL" id="JBHFEH010000091">
    <property type="protein sequence ID" value="KAL2047870.1"/>
    <property type="molecule type" value="Genomic_DNA"/>
</dbReference>
<accession>A0ABR4AQ84</accession>
<protein>
    <recommendedName>
        <fullName evidence="3">F-box domain-containing protein</fullName>
    </recommendedName>
</protein>